<evidence type="ECO:0000313" key="3">
    <source>
        <dbReference type="EnsemblMetazoa" id="AAEL020978-PA"/>
    </source>
</evidence>
<gene>
    <name evidence="3" type="primary">110676665</name>
</gene>
<dbReference type="AlphaFoldDB" id="A0A6I8TZT2"/>
<organism evidence="3 4">
    <name type="scientific">Aedes aegypti</name>
    <name type="common">Yellowfever mosquito</name>
    <name type="synonym">Culex aegypti</name>
    <dbReference type="NCBI Taxonomy" id="7159"/>
    <lineage>
        <taxon>Eukaryota</taxon>
        <taxon>Metazoa</taxon>
        <taxon>Ecdysozoa</taxon>
        <taxon>Arthropoda</taxon>
        <taxon>Hexapoda</taxon>
        <taxon>Insecta</taxon>
        <taxon>Pterygota</taxon>
        <taxon>Neoptera</taxon>
        <taxon>Endopterygota</taxon>
        <taxon>Diptera</taxon>
        <taxon>Nematocera</taxon>
        <taxon>Culicoidea</taxon>
        <taxon>Culicidae</taxon>
        <taxon>Culicinae</taxon>
        <taxon>Aedini</taxon>
        <taxon>Aedes</taxon>
        <taxon>Stegomyia</taxon>
    </lineage>
</organism>
<reference evidence="3 4" key="1">
    <citation type="submission" date="2017-06" db="EMBL/GenBank/DDBJ databases">
        <title>Aedes aegypti genome working group (AGWG) sequencing and assembly.</title>
        <authorList>
            <consortium name="Aedes aegypti Genome Working Group (AGWG)"/>
            <person name="Matthews B.J."/>
        </authorList>
    </citation>
    <scope>NUCLEOTIDE SEQUENCE [LARGE SCALE GENOMIC DNA]</scope>
    <source>
        <strain evidence="3 4">LVP_AGWG</strain>
    </source>
</reference>
<feature type="chain" id="PRO_5043915925" description="Secreted protein" evidence="2">
    <location>
        <begin position="19"/>
        <end position="208"/>
    </location>
</feature>
<feature type="region of interest" description="Disordered" evidence="1">
    <location>
        <begin position="158"/>
        <end position="195"/>
    </location>
</feature>
<dbReference type="EnsemblMetazoa" id="AAEL020978-RA">
    <property type="protein sequence ID" value="AAEL020978-PA"/>
    <property type="gene ID" value="AAEL020978"/>
</dbReference>
<dbReference type="InParanoid" id="A0A6I8TZT2"/>
<evidence type="ECO:0000313" key="4">
    <source>
        <dbReference type="Proteomes" id="UP000008820"/>
    </source>
</evidence>
<dbReference type="OrthoDB" id="7766860at2759"/>
<reference evidence="3" key="2">
    <citation type="submission" date="2020-05" db="UniProtKB">
        <authorList>
            <consortium name="EnsemblMetazoa"/>
        </authorList>
    </citation>
    <scope>IDENTIFICATION</scope>
    <source>
        <strain evidence="3">LVP_AGWG</strain>
    </source>
</reference>
<evidence type="ECO:0000256" key="1">
    <source>
        <dbReference type="SAM" id="MobiDB-lite"/>
    </source>
</evidence>
<dbReference type="Proteomes" id="UP000008820">
    <property type="component" value="Chromosome 2"/>
</dbReference>
<feature type="signal peptide" evidence="2">
    <location>
        <begin position="1"/>
        <end position="18"/>
    </location>
</feature>
<keyword evidence="2" id="KW-0732">Signal</keyword>
<keyword evidence="4" id="KW-1185">Reference proteome</keyword>
<protein>
    <recommendedName>
        <fullName evidence="5">Secreted protein</fullName>
    </recommendedName>
</protein>
<name>A0A6I8TZT2_AEDAE</name>
<sequence>MLSCFLYVVILFVGESIGQYNNGQAYDPQSNYRSVMNNYNGFTGWNSPQINTARSYLPNEQRQQAATENYYNPYSLRQWSYGNPYSTGGTQSNRISYLPISQRYYSKDRSDGYGYNYARPSYNLPYYNAQDYLANFFYGGAGYDPRWMSDIRSFGDRRRDMQWNGPPRRNGLSRTTPQPPKTTTTTTVAPRRKNVPRKSKLFVPNVWG</sequence>
<accession>A0A6I8TZT2</accession>
<proteinExistence type="predicted"/>
<evidence type="ECO:0008006" key="5">
    <source>
        <dbReference type="Google" id="ProtNLM"/>
    </source>
</evidence>
<evidence type="ECO:0000256" key="2">
    <source>
        <dbReference type="SAM" id="SignalP"/>
    </source>
</evidence>